<protein>
    <submittedName>
        <fullName evidence="1">Unannotated protein</fullName>
    </submittedName>
</protein>
<accession>A0A6J7A9W0</accession>
<dbReference type="EMBL" id="CAFABI010000076">
    <property type="protein sequence ID" value="CAB4829398.1"/>
    <property type="molecule type" value="Genomic_DNA"/>
</dbReference>
<organism evidence="1">
    <name type="scientific">freshwater metagenome</name>
    <dbReference type="NCBI Taxonomy" id="449393"/>
    <lineage>
        <taxon>unclassified sequences</taxon>
        <taxon>metagenomes</taxon>
        <taxon>ecological metagenomes</taxon>
    </lineage>
</organism>
<name>A0A6J7A9W0_9ZZZZ</name>
<evidence type="ECO:0000313" key="1">
    <source>
        <dbReference type="EMBL" id="CAB4829398.1"/>
    </source>
</evidence>
<dbReference type="AlphaFoldDB" id="A0A6J7A9W0"/>
<sequence>MFSNLLTQSNSKIYLSQPWTYSKIWHETKQKIRSITGVTGFQATRTGNLTREAFSAEYDWAPHDLYLLADYLKSARVDTSSLLLTGSVIENKQVRLQYSFASSLSFELAAGFSNDRESYWKIICDNSEATIIDFERKTITGSSPSSPTHQQFTEDNPLITMLGVYLLDDPEVDWDLIVKLYSGLTGLQ</sequence>
<gene>
    <name evidence="1" type="ORF">UFOPK3197_00764</name>
</gene>
<proteinExistence type="predicted"/>
<reference evidence="1" key="1">
    <citation type="submission" date="2020-05" db="EMBL/GenBank/DDBJ databases">
        <authorList>
            <person name="Chiriac C."/>
            <person name="Salcher M."/>
            <person name="Ghai R."/>
            <person name="Kavagutti S V."/>
        </authorList>
    </citation>
    <scope>NUCLEOTIDE SEQUENCE</scope>
</reference>